<protein>
    <recommendedName>
        <fullName evidence="3">Reverse transcriptase zinc-binding domain-containing protein</fullName>
    </recommendedName>
</protein>
<dbReference type="PANTHER" id="PTHR36617">
    <property type="entry name" value="PROTEIN, PUTATIVE-RELATED"/>
    <property type="match status" value="1"/>
</dbReference>
<evidence type="ECO:0000313" key="2">
    <source>
        <dbReference type="Proteomes" id="UP001151760"/>
    </source>
</evidence>
<name>A0ABQ5C580_9ASTR</name>
<gene>
    <name evidence="1" type="ORF">Tco_0891209</name>
</gene>
<evidence type="ECO:0000313" key="1">
    <source>
        <dbReference type="EMBL" id="GJT21272.1"/>
    </source>
</evidence>
<comment type="caution">
    <text evidence="1">The sequence shown here is derived from an EMBL/GenBank/DDBJ whole genome shotgun (WGS) entry which is preliminary data.</text>
</comment>
<reference evidence="1" key="1">
    <citation type="journal article" date="2022" name="Int. J. Mol. Sci.">
        <title>Draft Genome of Tanacetum Coccineum: Genomic Comparison of Closely Related Tanacetum-Family Plants.</title>
        <authorList>
            <person name="Yamashiro T."/>
            <person name="Shiraishi A."/>
            <person name="Nakayama K."/>
            <person name="Satake H."/>
        </authorList>
    </citation>
    <scope>NUCLEOTIDE SEQUENCE</scope>
</reference>
<accession>A0ABQ5C580</accession>
<dbReference type="Proteomes" id="UP001151760">
    <property type="component" value="Unassembled WGS sequence"/>
</dbReference>
<keyword evidence="2" id="KW-1185">Reference proteome</keyword>
<sequence>MRGGVWKNIIKTGMELDRQGINFSNSFVKKVGNGENTLFWEDLWVEDGSLCDNFPRLYELESNKHVARGMLGGGVWMTKAFFSVKCLVGKIEDCWRSGNTNVQETRWNNLVPRKVNVFVWRAERGRLRVRWELVEWSSGYLLWKNRNDVVFGGKKSVEGNKLFKEVQLKSLEWVCRRSSKGCLLWDQWVSMP</sequence>
<reference evidence="1" key="2">
    <citation type="submission" date="2022-01" db="EMBL/GenBank/DDBJ databases">
        <authorList>
            <person name="Yamashiro T."/>
            <person name="Shiraishi A."/>
            <person name="Satake H."/>
            <person name="Nakayama K."/>
        </authorList>
    </citation>
    <scope>NUCLEOTIDE SEQUENCE</scope>
</reference>
<proteinExistence type="predicted"/>
<dbReference type="PANTHER" id="PTHR36617:SF5">
    <property type="entry name" value="OS05G0421675 PROTEIN"/>
    <property type="match status" value="1"/>
</dbReference>
<evidence type="ECO:0008006" key="3">
    <source>
        <dbReference type="Google" id="ProtNLM"/>
    </source>
</evidence>
<dbReference type="EMBL" id="BQNB010013874">
    <property type="protein sequence ID" value="GJT21272.1"/>
    <property type="molecule type" value="Genomic_DNA"/>
</dbReference>
<organism evidence="1 2">
    <name type="scientific">Tanacetum coccineum</name>
    <dbReference type="NCBI Taxonomy" id="301880"/>
    <lineage>
        <taxon>Eukaryota</taxon>
        <taxon>Viridiplantae</taxon>
        <taxon>Streptophyta</taxon>
        <taxon>Embryophyta</taxon>
        <taxon>Tracheophyta</taxon>
        <taxon>Spermatophyta</taxon>
        <taxon>Magnoliopsida</taxon>
        <taxon>eudicotyledons</taxon>
        <taxon>Gunneridae</taxon>
        <taxon>Pentapetalae</taxon>
        <taxon>asterids</taxon>
        <taxon>campanulids</taxon>
        <taxon>Asterales</taxon>
        <taxon>Asteraceae</taxon>
        <taxon>Asteroideae</taxon>
        <taxon>Anthemideae</taxon>
        <taxon>Anthemidinae</taxon>
        <taxon>Tanacetum</taxon>
    </lineage>
</organism>